<keyword evidence="1" id="KW-0812">Transmembrane</keyword>
<dbReference type="Proteomes" id="UP000199068">
    <property type="component" value="Unassembled WGS sequence"/>
</dbReference>
<keyword evidence="3" id="KW-1185">Reference proteome</keyword>
<keyword evidence="1" id="KW-1133">Transmembrane helix</keyword>
<protein>
    <submittedName>
        <fullName evidence="2">Uncharacterized protein</fullName>
    </submittedName>
</protein>
<reference evidence="2 3" key="1">
    <citation type="submission" date="2016-10" db="EMBL/GenBank/DDBJ databases">
        <authorList>
            <person name="de Groot N.N."/>
        </authorList>
    </citation>
    <scope>NUCLEOTIDE SEQUENCE [LARGE SCALE GENOMIC DNA]</scope>
    <source>
        <strain evidence="2 3">DSM 797</strain>
    </source>
</reference>
<evidence type="ECO:0000313" key="2">
    <source>
        <dbReference type="EMBL" id="SDM00075.1"/>
    </source>
</evidence>
<organism evidence="2 3">
    <name type="scientific">Romboutsia lituseburensis DSM 797</name>
    <dbReference type="NCBI Taxonomy" id="1121325"/>
    <lineage>
        <taxon>Bacteria</taxon>
        <taxon>Bacillati</taxon>
        <taxon>Bacillota</taxon>
        <taxon>Clostridia</taxon>
        <taxon>Peptostreptococcales</taxon>
        <taxon>Peptostreptococcaceae</taxon>
        <taxon>Romboutsia</taxon>
    </lineage>
</organism>
<dbReference type="AlphaFoldDB" id="A0A1G9PPU6"/>
<sequence length="90" mass="9519">MKTLNSKALNNRKKAMESSKKIVKDYNIFTAPLEVKQKRAMLGATCGTVGVLAGGVFYVVKSYNIATGLIIGGAVTLGVNLATSKVLSKK</sequence>
<proteinExistence type="predicted"/>
<keyword evidence="1" id="KW-0472">Membrane</keyword>
<dbReference type="EMBL" id="FNGW01000004">
    <property type="protein sequence ID" value="SDM00075.1"/>
    <property type="molecule type" value="Genomic_DNA"/>
</dbReference>
<feature type="transmembrane region" description="Helical" evidence="1">
    <location>
        <begin position="65"/>
        <end position="83"/>
    </location>
</feature>
<accession>A0A1G9PPU6</accession>
<dbReference type="RefSeq" id="WP_092725871.1">
    <property type="nucleotide sequence ID" value="NZ_FNGW01000004.1"/>
</dbReference>
<name>A0A1G9PPU6_9FIRM</name>
<evidence type="ECO:0000256" key="1">
    <source>
        <dbReference type="SAM" id="Phobius"/>
    </source>
</evidence>
<feature type="transmembrane region" description="Helical" evidence="1">
    <location>
        <begin position="40"/>
        <end position="59"/>
    </location>
</feature>
<gene>
    <name evidence="2" type="ORF">SAMN04515677_104430</name>
</gene>
<evidence type="ECO:0000313" key="3">
    <source>
        <dbReference type="Proteomes" id="UP000199068"/>
    </source>
</evidence>